<dbReference type="EMBL" id="GGEC01055063">
    <property type="protein sequence ID" value="MBX35547.1"/>
    <property type="molecule type" value="Transcribed_RNA"/>
</dbReference>
<accession>A0A2P2MZ99</accession>
<protein>
    <submittedName>
        <fullName evidence="2">Uncharacterized protein</fullName>
    </submittedName>
</protein>
<keyword evidence="1" id="KW-1133">Transmembrane helix</keyword>
<reference evidence="2" key="1">
    <citation type="submission" date="2018-02" db="EMBL/GenBank/DDBJ databases">
        <title>Rhizophora mucronata_Transcriptome.</title>
        <authorList>
            <person name="Meera S.P."/>
            <person name="Sreeshan A."/>
            <person name="Augustine A."/>
        </authorList>
    </citation>
    <scope>NUCLEOTIDE SEQUENCE</scope>
    <source>
        <tissue evidence="2">Leaf</tissue>
    </source>
</reference>
<keyword evidence="1" id="KW-0812">Transmembrane</keyword>
<sequence>MLKNWLIWGLSGVLYFTSIDDWWLDLGFSG</sequence>
<evidence type="ECO:0000256" key="1">
    <source>
        <dbReference type="SAM" id="Phobius"/>
    </source>
</evidence>
<proteinExistence type="predicted"/>
<keyword evidence="1" id="KW-0472">Membrane</keyword>
<name>A0A2P2MZ99_RHIMU</name>
<organism evidence="2">
    <name type="scientific">Rhizophora mucronata</name>
    <name type="common">Asiatic mangrove</name>
    <dbReference type="NCBI Taxonomy" id="61149"/>
    <lineage>
        <taxon>Eukaryota</taxon>
        <taxon>Viridiplantae</taxon>
        <taxon>Streptophyta</taxon>
        <taxon>Embryophyta</taxon>
        <taxon>Tracheophyta</taxon>
        <taxon>Spermatophyta</taxon>
        <taxon>Magnoliopsida</taxon>
        <taxon>eudicotyledons</taxon>
        <taxon>Gunneridae</taxon>
        <taxon>Pentapetalae</taxon>
        <taxon>rosids</taxon>
        <taxon>fabids</taxon>
        <taxon>Malpighiales</taxon>
        <taxon>Rhizophoraceae</taxon>
        <taxon>Rhizophora</taxon>
    </lineage>
</organism>
<feature type="transmembrane region" description="Helical" evidence="1">
    <location>
        <begin position="6"/>
        <end position="24"/>
    </location>
</feature>
<dbReference type="AlphaFoldDB" id="A0A2P2MZ99"/>
<evidence type="ECO:0000313" key="2">
    <source>
        <dbReference type="EMBL" id="MBX35547.1"/>
    </source>
</evidence>